<name>A0A2H0TY53_9BACT</name>
<dbReference type="AlphaFoldDB" id="A0A2H0TY53"/>
<protein>
    <submittedName>
        <fullName evidence="2">Uncharacterized protein</fullName>
    </submittedName>
</protein>
<dbReference type="EMBL" id="PFBY01000033">
    <property type="protein sequence ID" value="PIR76317.1"/>
    <property type="molecule type" value="Genomic_DNA"/>
</dbReference>
<feature type="region of interest" description="Disordered" evidence="1">
    <location>
        <begin position="182"/>
        <end position="202"/>
    </location>
</feature>
<evidence type="ECO:0000313" key="2">
    <source>
        <dbReference type="EMBL" id="PIR76317.1"/>
    </source>
</evidence>
<proteinExistence type="predicted"/>
<sequence>MWGVFELHRRPAWLRGGGVGRGSIGLLHLGQEDAFLDEPHPSCFSLHLHAGLEEDIPVLRIAGLGCYLRAVVDVVLRLRHAHLAGERHLQLQDARLEAVGLGHLRELLVRPVPEAGLVVSAVATVAIVADDAAIHVAPPGRTGLGLTELRVKVSPFFVAEDVADRRWRLVDADEARPRHLRRLGGAGAGEGGHEEHQDDRGDDAGHHVLVLLVSRKAQRSRIVP</sequence>
<dbReference type="Proteomes" id="UP000231530">
    <property type="component" value="Unassembled WGS sequence"/>
</dbReference>
<comment type="caution">
    <text evidence="2">The sequence shown here is derived from an EMBL/GenBank/DDBJ whole genome shotgun (WGS) entry which is preliminary data.</text>
</comment>
<evidence type="ECO:0000313" key="3">
    <source>
        <dbReference type="Proteomes" id="UP000231530"/>
    </source>
</evidence>
<organism evidence="2 3">
    <name type="scientific">Candidatus Magasanikbacteria bacterium CG10_big_fil_rev_8_21_14_0_10_42_10</name>
    <dbReference type="NCBI Taxonomy" id="1974649"/>
    <lineage>
        <taxon>Bacteria</taxon>
        <taxon>Candidatus Magasanikiibacteriota</taxon>
    </lineage>
</organism>
<accession>A0A2H0TY53</accession>
<evidence type="ECO:0000256" key="1">
    <source>
        <dbReference type="SAM" id="MobiDB-lite"/>
    </source>
</evidence>
<feature type="compositionally biased region" description="Basic and acidic residues" evidence="1">
    <location>
        <begin position="191"/>
        <end position="202"/>
    </location>
</feature>
<gene>
    <name evidence="2" type="ORF">COU32_02870</name>
</gene>
<reference evidence="3" key="1">
    <citation type="submission" date="2017-09" db="EMBL/GenBank/DDBJ databases">
        <title>Depth-based differentiation of microbial function through sediment-hosted aquifers and enrichment of novel symbionts in the deep terrestrial subsurface.</title>
        <authorList>
            <person name="Probst A.J."/>
            <person name="Ladd B."/>
            <person name="Jarett J.K."/>
            <person name="Geller-Mcgrath D.E."/>
            <person name="Sieber C.M.K."/>
            <person name="Emerson J.B."/>
            <person name="Anantharaman K."/>
            <person name="Thomas B.C."/>
            <person name="Malmstrom R."/>
            <person name="Stieglmeier M."/>
            <person name="Klingl A."/>
            <person name="Woyke T."/>
            <person name="Ryan C.M."/>
            <person name="Banfield J.F."/>
        </authorList>
    </citation>
    <scope>NUCLEOTIDE SEQUENCE [LARGE SCALE GENOMIC DNA]</scope>
</reference>